<name>A0A2J6S4M0_HYAVF</name>
<gene>
    <name evidence="2" type="ORF">L207DRAFT_508523</name>
</gene>
<keyword evidence="3" id="KW-1185">Reference proteome</keyword>
<evidence type="ECO:0000313" key="3">
    <source>
        <dbReference type="Proteomes" id="UP000235786"/>
    </source>
</evidence>
<dbReference type="Proteomes" id="UP000235786">
    <property type="component" value="Unassembled WGS sequence"/>
</dbReference>
<proteinExistence type="predicted"/>
<sequence length="90" mass="9852">MPTSRTHTYTSHEPLASTNNPTFQPCPCTPPPLPAQASSATSPKRAKHPLSPKTSTPQHPTTSKKHPHPTMHHPNEDSVHTQQHPQSSRS</sequence>
<feature type="compositionally biased region" description="Polar residues" evidence="1">
    <location>
        <begin position="1"/>
        <end position="20"/>
    </location>
</feature>
<dbReference type="EMBL" id="KZ613940">
    <property type="protein sequence ID" value="PMD45723.1"/>
    <property type="molecule type" value="Genomic_DNA"/>
</dbReference>
<feature type="compositionally biased region" description="Polar residues" evidence="1">
    <location>
        <begin position="52"/>
        <end position="61"/>
    </location>
</feature>
<feature type="compositionally biased region" description="Polar residues" evidence="1">
    <location>
        <begin position="80"/>
        <end position="90"/>
    </location>
</feature>
<feature type="region of interest" description="Disordered" evidence="1">
    <location>
        <begin position="1"/>
        <end position="90"/>
    </location>
</feature>
<accession>A0A2J6S4M0</accession>
<dbReference type="AlphaFoldDB" id="A0A2J6S4M0"/>
<evidence type="ECO:0000256" key="1">
    <source>
        <dbReference type="SAM" id="MobiDB-lite"/>
    </source>
</evidence>
<feature type="compositionally biased region" description="Basic residues" evidence="1">
    <location>
        <begin position="62"/>
        <end position="71"/>
    </location>
</feature>
<organism evidence="2 3">
    <name type="scientific">Hyaloscypha variabilis (strain UAMH 11265 / GT02V1 / F)</name>
    <name type="common">Meliniomyces variabilis</name>
    <dbReference type="NCBI Taxonomy" id="1149755"/>
    <lineage>
        <taxon>Eukaryota</taxon>
        <taxon>Fungi</taxon>
        <taxon>Dikarya</taxon>
        <taxon>Ascomycota</taxon>
        <taxon>Pezizomycotina</taxon>
        <taxon>Leotiomycetes</taxon>
        <taxon>Helotiales</taxon>
        <taxon>Hyaloscyphaceae</taxon>
        <taxon>Hyaloscypha</taxon>
        <taxon>Hyaloscypha variabilis</taxon>
    </lineage>
</organism>
<evidence type="ECO:0000313" key="2">
    <source>
        <dbReference type="EMBL" id="PMD45723.1"/>
    </source>
</evidence>
<reference evidence="2 3" key="1">
    <citation type="submission" date="2016-04" db="EMBL/GenBank/DDBJ databases">
        <title>A degradative enzymes factory behind the ericoid mycorrhizal symbiosis.</title>
        <authorList>
            <consortium name="DOE Joint Genome Institute"/>
            <person name="Martino E."/>
            <person name="Morin E."/>
            <person name="Grelet G."/>
            <person name="Kuo A."/>
            <person name="Kohler A."/>
            <person name="Daghino S."/>
            <person name="Barry K."/>
            <person name="Choi C."/>
            <person name="Cichocki N."/>
            <person name="Clum A."/>
            <person name="Copeland A."/>
            <person name="Hainaut M."/>
            <person name="Haridas S."/>
            <person name="Labutti K."/>
            <person name="Lindquist E."/>
            <person name="Lipzen A."/>
            <person name="Khouja H.-R."/>
            <person name="Murat C."/>
            <person name="Ohm R."/>
            <person name="Olson A."/>
            <person name="Spatafora J."/>
            <person name="Veneault-Fourrey C."/>
            <person name="Henrissat B."/>
            <person name="Grigoriev I."/>
            <person name="Martin F."/>
            <person name="Perotto S."/>
        </authorList>
    </citation>
    <scope>NUCLEOTIDE SEQUENCE [LARGE SCALE GENOMIC DNA]</scope>
    <source>
        <strain evidence="2 3">F</strain>
    </source>
</reference>
<protein>
    <submittedName>
        <fullName evidence="2">Uncharacterized protein</fullName>
    </submittedName>
</protein>